<dbReference type="EMBL" id="UXUI01009117">
    <property type="protein sequence ID" value="VDD93088.1"/>
    <property type="molecule type" value="Genomic_DNA"/>
</dbReference>
<proteinExistence type="predicted"/>
<name>A0A0N4VCQ4_ENTVE</name>
<dbReference type="Proteomes" id="UP000274131">
    <property type="component" value="Unassembled WGS sequence"/>
</dbReference>
<keyword evidence="1" id="KW-0732">Signal</keyword>
<accession>A0A0N4VCQ4</accession>
<reference evidence="4" key="1">
    <citation type="submission" date="2017-02" db="UniProtKB">
        <authorList>
            <consortium name="WormBaseParasite"/>
        </authorList>
    </citation>
    <scope>IDENTIFICATION</scope>
</reference>
<dbReference type="AlphaFoldDB" id="A0A0N4VCQ4"/>
<gene>
    <name evidence="2" type="ORF">EVEC_LOCUS7839</name>
</gene>
<feature type="signal peptide" evidence="1">
    <location>
        <begin position="1"/>
        <end position="23"/>
    </location>
</feature>
<reference evidence="2 3" key="2">
    <citation type="submission" date="2018-10" db="EMBL/GenBank/DDBJ databases">
        <authorList>
            <consortium name="Pathogen Informatics"/>
        </authorList>
    </citation>
    <scope>NUCLEOTIDE SEQUENCE [LARGE SCALE GENOMIC DNA]</scope>
</reference>
<protein>
    <submittedName>
        <fullName evidence="4">Secreted protein</fullName>
    </submittedName>
</protein>
<feature type="chain" id="PRO_5043122853" evidence="1">
    <location>
        <begin position="24"/>
        <end position="158"/>
    </location>
</feature>
<dbReference type="WBParaSite" id="EVEC_0000835501-mRNA-1">
    <property type="protein sequence ID" value="EVEC_0000835501-mRNA-1"/>
    <property type="gene ID" value="EVEC_0000835501"/>
</dbReference>
<sequence>MSSTVLVIFFATIIFASVSEYEARNLPNDVFADEVDCTINDRSGHVPGVCVLKYGRNGGLGVPFCRALDGNLTELSCECIKHFRRKLQHFNDSIYRGYCTAENFVKINQEQSIECFVGKDGSYKVQKCERSIASINKQNNMCLTIRAEEGTTFGKLLN</sequence>
<keyword evidence="3" id="KW-1185">Reference proteome</keyword>
<evidence type="ECO:0000256" key="1">
    <source>
        <dbReference type="SAM" id="SignalP"/>
    </source>
</evidence>
<evidence type="ECO:0000313" key="2">
    <source>
        <dbReference type="EMBL" id="VDD93088.1"/>
    </source>
</evidence>
<organism evidence="4">
    <name type="scientific">Enterobius vermicularis</name>
    <name type="common">Human pinworm</name>
    <dbReference type="NCBI Taxonomy" id="51028"/>
    <lineage>
        <taxon>Eukaryota</taxon>
        <taxon>Metazoa</taxon>
        <taxon>Ecdysozoa</taxon>
        <taxon>Nematoda</taxon>
        <taxon>Chromadorea</taxon>
        <taxon>Rhabditida</taxon>
        <taxon>Spirurina</taxon>
        <taxon>Oxyuridomorpha</taxon>
        <taxon>Oxyuroidea</taxon>
        <taxon>Oxyuridae</taxon>
        <taxon>Enterobius</taxon>
    </lineage>
</organism>
<evidence type="ECO:0000313" key="3">
    <source>
        <dbReference type="Proteomes" id="UP000274131"/>
    </source>
</evidence>
<evidence type="ECO:0000313" key="4">
    <source>
        <dbReference type="WBParaSite" id="EVEC_0000835501-mRNA-1"/>
    </source>
</evidence>